<dbReference type="InterPro" id="IPR016439">
    <property type="entry name" value="Lag1/Lac1-like"/>
</dbReference>
<reference evidence="17 18" key="1">
    <citation type="submission" date="2024-02" db="EMBL/GenBank/DDBJ databases">
        <authorList>
            <person name="Daric V."/>
            <person name="Darras S."/>
        </authorList>
    </citation>
    <scope>NUCLEOTIDE SEQUENCE [LARGE SCALE GENOMIC DNA]</scope>
</reference>
<proteinExistence type="predicted"/>
<evidence type="ECO:0000256" key="2">
    <source>
        <dbReference type="ARBA" id="ARBA00004760"/>
    </source>
</evidence>
<feature type="transmembrane region" description="Helical" evidence="14">
    <location>
        <begin position="214"/>
        <end position="229"/>
    </location>
</feature>
<dbReference type="PANTHER" id="PTHR12560:SF0">
    <property type="entry name" value="LD18904P"/>
    <property type="match status" value="1"/>
</dbReference>
<evidence type="ECO:0000256" key="4">
    <source>
        <dbReference type="ARBA" id="ARBA00022679"/>
    </source>
</evidence>
<evidence type="ECO:0000259" key="15">
    <source>
        <dbReference type="PROSITE" id="PS50071"/>
    </source>
</evidence>
<keyword evidence="11 13" id="KW-0539">Nucleus</keyword>
<name>A0ABP0GK64_CLALP</name>
<feature type="transmembrane region" description="Helical" evidence="14">
    <location>
        <begin position="307"/>
        <end position="332"/>
    </location>
</feature>
<dbReference type="Pfam" id="PF03798">
    <property type="entry name" value="TRAM_LAG1_CLN8"/>
    <property type="match status" value="1"/>
</dbReference>
<evidence type="ECO:0000256" key="7">
    <source>
        <dbReference type="ARBA" id="ARBA00022989"/>
    </source>
</evidence>
<evidence type="ECO:0000256" key="13">
    <source>
        <dbReference type="RuleBase" id="RU000682"/>
    </source>
</evidence>
<dbReference type="Pfam" id="PF00046">
    <property type="entry name" value="Homeodomain"/>
    <property type="match status" value="1"/>
</dbReference>
<dbReference type="PROSITE" id="PS50071">
    <property type="entry name" value="HOMEOBOX_2"/>
    <property type="match status" value="1"/>
</dbReference>
<dbReference type="InterPro" id="IPR001356">
    <property type="entry name" value="HD"/>
</dbReference>
<comment type="pathway">
    <text evidence="2">Lipid metabolism; sphingolipid metabolism.</text>
</comment>
<keyword evidence="4" id="KW-0808">Transferase</keyword>
<keyword evidence="6" id="KW-0256">Endoplasmic reticulum</keyword>
<dbReference type="EMBL" id="CAWYQH010000119">
    <property type="protein sequence ID" value="CAK8691204.1"/>
    <property type="molecule type" value="Genomic_DNA"/>
</dbReference>
<keyword evidence="11 13" id="KW-0371">Homeobox</keyword>
<feature type="domain" description="TLC" evidence="16">
    <location>
        <begin position="135"/>
        <end position="336"/>
    </location>
</feature>
<dbReference type="PANTHER" id="PTHR12560">
    <property type="entry name" value="LONGEVITY ASSURANCE FACTOR 1 LAG1"/>
    <property type="match status" value="1"/>
</dbReference>
<sequence length="357" mass="42128">MQHIELYWKDFWGWFWNDEFWLPKGMSFKDFQNKPGVYYPKTNDLGNMITVAICLTFARLLYERAIFKVAPMNFKQAHLRKRPEENLTLEHQYNLNKQPSDEKVSTLAFKLHWSTRSVQRWFRKRRNANKPSILNKLTESTWRCIFYLIAFSFGVGILLQSPWLWDNLHCFSNYPFQSLWPSVFYYYILEGGFYISLVFTLLRDVRRKDFVEQIVHHLATLGLIIFSYVTNLVRIGTLVLALCDISDVFLEAGKSLHYVKFQKSADLMFVLFAVVFFLSRVVAFPVVVIHTAYVKSMWLAKPYPGYYVFNALLLVLQILNIMWAATIFRMAIDMKRKGKVEKDGRSGTEESLDDEDE</sequence>
<evidence type="ECO:0000256" key="3">
    <source>
        <dbReference type="ARBA" id="ARBA00004991"/>
    </source>
</evidence>
<dbReference type="PIRSF" id="PIRSF005225">
    <property type="entry name" value="LAG1_LAC1"/>
    <property type="match status" value="1"/>
</dbReference>
<feature type="domain" description="Homeobox" evidence="15">
    <location>
        <begin position="89"/>
        <end position="132"/>
    </location>
</feature>
<keyword evidence="5 12" id="KW-0812">Transmembrane</keyword>
<comment type="subcellular location">
    <subcellularLocation>
        <location evidence="1">Endoplasmic reticulum membrane</location>
        <topology evidence="1">Multi-pass membrane protein</topology>
    </subcellularLocation>
    <subcellularLocation>
        <location evidence="11 13">Nucleus</location>
    </subcellularLocation>
</comment>
<evidence type="ECO:0000256" key="9">
    <source>
        <dbReference type="ARBA" id="ARBA00023136"/>
    </source>
</evidence>
<dbReference type="SMART" id="SM00724">
    <property type="entry name" value="TLC"/>
    <property type="match status" value="1"/>
</dbReference>
<keyword evidence="7 14" id="KW-1133">Transmembrane helix</keyword>
<keyword evidence="9 12" id="KW-0472">Membrane</keyword>
<evidence type="ECO:0000313" key="18">
    <source>
        <dbReference type="Proteomes" id="UP001642483"/>
    </source>
</evidence>
<evidence type="ECO:0000256" key="1">
    <source>
        <dbReference type="ARBA" id="ARBA00004477"/>
    </source>
</evidence>
<accession>A0ABP0GK64</accession>
<evidence type="ECO:0000256" key="10">
    <source>
        <dbReference type="ARBA" id="ARBA00049036"/>
    </source>
</evidence>
<feature type="transmembrane region" description="Helical" evidence="14">
    <location>
        <begin position="184"/>
        <end position="202"/>
    </location>
</feature>
<dbReference type="PROSITE" id="PS50922">
    <property type="entry name" value="TLC"/>
    <property type="match status" value="1"/>
</dbReference>
<feature type="DNA-binding region" description="Homeobox" evidence="11">
    <location>
        <begin position="91"/>
        <end position="133"/>
    </location>
</feature>
<evidence type="ECO:0000256" key="6">
    <source>
        <dbReference type="ARBA" id="ARBA00022824"/>
    </source>
</evidence>
<evidence type="ECO:0000256" key="8">
    <source>
        <dbReference type="ARBA" id="ARBA00023098"/>
    </source>
</evidence>
<feature type="transmembrane region" description="Helical" evidence="14">
    <location>
        <begin position="144"/>
        <end position="164"/>
    </location>
</feature>
<dbReference type="Gene3D" id="1.10.10.60">
    <property type="entry name" value="Homeodomain-like"/>
    <property type="match status" value="1"/>
</dbReference>
<comment type="catalytic activity">
    <reaction evidence="10">
        <text>sphinganine + octadecanoyl-CoA = N-(octadecanoyl)-sphinganine + CoA + H(+)</text>
        <dbReference type="Rhea" id="RHEA:36547"/>
        <dbReference type="ChEBI" id="CHEBI:15378"/>
        <dbReference type="ChEBI" id="CHEBI:57287"/>
        <dbReference type="ChEBI" id="CHEBI:57394"/>
        <dbReference type="ChEBI" id="CHEBI:57817"/>
        <dbReference type="ChEBI" id="CHEBI:67033"/>
    </reaction>
    <physiologicalReaction direction="left-to-right" evidence="10">
        <dbReference type="Rhea" id="RHEA:36548"/>
    </physiologicalReaction>
</comment>
<protein>
    <submittedName>
        <fullName evidence="17">Uncharacterized protein</fullName>
    </submittedName>
</protein>
<feature type="transmembrane region" description="Helical" evidence="14">
    <location>
        <begin position="265"/>
        <end position="287"/>
    </location>
</feature>
<evidence type="ECO:0000256" key="5">
    <source>
        <dbReference type="ARBA" id="ARBA00022692"/>
    </source>
</evidence>
<evidence type="ECO:0000259" key="16">
    <source>
        <dbReference type="PROSITE" id="PS50922"/>
    </source>
</evidence>
<evidence type="ECO:0000256" key="11">
    <source>
        <dbReference type="PROSITE-ProRule" id="PRU00108"/>
    </source>
</evidence>
<dbReference type="Proteomes" id="UP001642483">
    <property type="component" value="Unassembled WGS sequence"/>
</dbReference>
<comment type="pathway">
    <text evidence="3">Sphingolipid metabolism.</text>
</comment>
<dbReference type="CDD" id="cd00086">
    <property type="entry name" value="homeodomain"/>
    <property type="match status" value="1"/>
</dbReference>
<evidence type="ECO:0000256" key="14">
    <source>
        <dbReference type="SAM" id="Phobius"/>
    </source>
</evidence>
<comment type="caution">
    <text evidence="17">The sequence shown here is derived from an EMBL/GenBank/DDBJ whole genome shotgun (WGS) entry which is preliminary data.</text>
</comment>
<dbReference type="InterPro" id="IPR009057">
    <property type="entry name" value="Homeodomain-like_sf"/>
</dbReference>
<keyword evidence="8" id="KW-0443">Lipid metabolism</keyword>
<dbReference type="SUPFAM" id="SSF46689">
    <property type="entry name" value="Homeodomain-like"/>
    <property type="match status" value="1"/>
</dbReference>
<keyword evidence="18" id="KW-1185">Reference proteome</keyword>
<organism evidence="17 18">
    <name type="scientific">Clavelina lepadiformis</name>
    <name type="common">Light-bulb sea squirt</name>
    <name type="synonym">Ascidia lepadiformis</name>
    <dbReference type="NCBI Taxonomy" id="159417"/>
    <lineage>
        <taxon>Eukaryota</taxon>
        <taxon>Metazoa</taxon>
        <taxon>Chordata</taxon>
        <taxon>Tunicata</taxon>
        <taxon>Ascidiacea</taxon>
        <taxon>Aplousobranchia</taxon>
        <taxon>Clavelinidae</taxon>
        <taxon>Clavelina</taxon>
    </lineage>
</organism>
<evidence type="ECO:0000313" key="17">
    <source>
        <dbReference type="EMBL" id="CAK8691204.1"/>
    </source>
</evidence>
<dbReference type="SMART" id="SM00389">
    <property type="entry name" value="HOX"/>
    <property type="match status" value="1"/>
</dbReference>
<gene>
    <name evidence="17" type="ORF">CVLEPA_LOCUS23787</name>
</gene>
<evidence type="ECO:0000256" key="12">
    <source>
        <dbReference type="PROSITE-ProRule" id="PRU00205"/>
    </source>
</evidence>
<dbReference type="InterPro" id="IPR006634">
    <property type="entry name" value="TLC-dom"/>
</dbReference>
<keyword evidence="11 13" id="KW-0238">DNA-binding</keyword>
<feature type="transmembrane region" description="Helical" evidence="14">
    <location>
        <begin position="45"/>
        <end position="62"/>
    </location>
</feature>